<feature type="compositionally biased region" description="Polar residues" evidence="1">
    <location>
        <begin position="7"/>
        <end position="18"/>
    </location>
</feature>
<feature type="compositionally biased region" description="Acidic residues" evidence="1">
    <location>
        <begin position="112"/>
        <end position="124"/>
    </location>
</feature>
<reference evidence="2" key="1">
    <citation type="journal article" date="2021" name="Genome Biol. Evol.">
        <title>The assembled and annotated genome of the fairy-ring fungus Marasmius oreades.</title>
        <authorList>
            <person name="Hiltunen M."/>
            <person name="Ament-Velasquez S.L."/>
            <person name="Johannesson H."/>
        </authorList>
    </citation>
    <scope>NUCLEOTIDE SEQUENCE</scope>
    <source>
        <strain evidence="2">03SP1</strain>
    </source>
</reference>
<dbReference type="EMBL" id="CM032186">
    <property type="protein sequence ID" value="KAG7090420.1"/>
    <property type="molecule type" value="Genomic_DNA"/>
</dbReference>
<name>A0A9P7RVH9_9AGAR</name>
<sequence>MGVLLKSSKSCLQRSNDQARQRMKPQRVGSYRKKEDSQKVWPLATSTKLSANPTVTLMSYSMVPTTSQLDDDDALSVADRSSEISFESWLLQDNKSDDGEGDGDDWSSQSSEEYEILPDSDEEDKGNNGKCGGTDDELLPILAYILTGKSWLNTDVLGTSILKAF</sequence>
<dbReference type="RefSeq" id="XP_043006890.1">
    <property type="nucleotide sequence ID" value="XM_043154435.1"/>
</dbReference>
<dbReference type="AlphaFoldDB" id="A0A9P7RVH9"/>
<accession>A0A9P7RVH9</accession>
<protein>
    <submittedName>
        <fullName evidence="2">Uncharacterized protein</fullName>
    </submittedName>
</protein>
<organism evidence="2 3">
    <name type="scientific">Marasmius oreades</name>
    <name type="common">fairy-ring Marasmius</name>
    <dbReference type="NCBI Taxonomy" id="181124"/>
    <lineage>
        <taxon>Eukaryota</taxon>
        <taxon>Fungi</taxon>
        <taxon>Dikarya</taxon>
        <taxon>Basidiomycota</taxon>
        <taxon>Agaricomycotina</taxon>
        <taxon>Agaricomycetes</taxon>
        <taxon>Agaricomycetidae</taxon>
        <taxon>Agaricales</taxon>
        <taxon>Marasmiineae</taxon>
        <taxon>Marasmiaceae</taxon>
        <taxon>Marasmius</taxon>
    </lineage>
</organism>
<dbReference type="KEGG" id="more:E1B28_009539"/>
<dbReference type="Proteomes" id="UP001049176">
    <property type="component" value="Chromosome 6"/>
</dbReference>
<evidence type="ECO:0000256" key="1">
    <source>
        <dbReference type="SAM" id="MobiDB-lite"/>
    </source>
</evidence>
<feature type="region of interest" description="Disordered" evidence="1">
    <location>
        <begin position="89"/>
        <end position="135"/>
    </location>
</feature>
<comment type="caution">
    <text evidence="2">The sequence shown here is derived from an EMBL/GenBank/DDBJ whole genome shotgun (WGS) entry which is preliminary data.</text>
</comment>
<gene>
    <name evidence="2" type="ORF">E1B28_009539</name>
</gene>
<keyword evidence="3" id="KW-1185">Reference proteome</keyword>
<dbReference type="GeneID" id="66078615"/>
<feature type="region of interest" description="Disordered" evidence="1">
    <location>
        <begin position="1"/>
        <end position="39"/>
    </location>
</feature>
<evidence type="ECO:0000313" key="2">
    <source>
        <dbReference type="EMBL" id="KAG7090420.1"/>
    </source>
</evidence>
<evidence type="ECO:0000313" key="3">
    <source>
        <dbReference type="Proteomes" id="UP001049176"/>
    </source>
</evidence>
<proteinExistence type="predicted"/>